<feature type="transmembrane region" description="Helical" evidence="1">
    <location>
        <begin position="282"/>
        <end position="301"/>
    </location>
</feature>
<dbReference type="KEGG" id="amr:AM1_2202"/>
<feature type="transmembrane region" description="Helical" evidence="1">
    <location>
        <begin position="242"/>
        <end position="262"/>
    </location>
</feature>
<dbReference type="InterPro" id="IPR050879">
    <property type="entry name" value="Acyltransferase_3"/>
</dbReference>
<dbReference type="Pfam" id="PF01757">
    <property type="entry name" value="Acyl_transf_3"/>
    <property type="match status" value="1"/>
</dbReference>
<dbReference type="HOGENOM" id="CLU_005679_1_2_3"/>
<keyword evidence="4" id="KW-1185">Reference proteome</keyword>
<dbReference type="GO" id="GO:0016747">
    <property type="term" value="F:acyltransferase activity, transferring groups other than amino-acyl groups"/>
    <property type="evidence" value="ECO:0007669"/>
    <property type="project" value="InterPro"/>
</dbReference>
<evidence type="ECO:0000259" key="2">
    <source>
        <dbReference type="Pfam" id="PF01757"/>
    </source>
</evidence>
<gene>
    <name evidence="3" type="ordered locus">AM1_2202</name>
</gene>
<organism evidence="3 4">
    <name type="scientific">Acaryochloris marina (strain MBIC 11017)</name>
    <dbReference type="NCBI Taxonomy" id="329726"/>
    <lineage>
        <taxon>Bacteria</taxon>
        <taxon>Bacillati</taxon>
        <taxon>Cyanobacteriota</taxon>
        <taxon>Cyanophyceae</taxon>
        <taxon>Acaryochloridales</taxon>
        <taxon>Acaryochloridaceae</taxon>
        <taxon>Acaryochloris</taxon>
    </lineage>
</organism>
<reference evidence="3 4" key="1">
    <citation type="journal article" date="2008" name="Proc. Natl. Acad. Sci. U.S.A.">
        <title>Niche adaptation and genome expansion in the chlorophyll d-producing cyanobacterium Acaryochloris marina.</title>
        <authorList>
            <person name="Swingley W.D."/>
            <person name="Chen M."/>
            <person name="Cheung P.C."/>
            <person name="Conrad A.L."/>
            <person name="Dejesa L.C."/>
            <person name="Hao J."/>
            <person name="Honchak B.M."/>
            <person name="Karbach L.E."/>
            <person name="Kurdoglu A."/>
            <person name="Lahiri S."/>
            <person name="Mastrian S.D."/>
            <person name="Miyashita H."/>
            <person name="Page L."/>
            <person name="Ramakrishna P."/>
            <person name="Satoh S."/>
            <person name="Sattley W.M."/>
            <person name="Shimada Y."/>
            <person name="Taylor H.L."/>
            <person name="Tomo T."/>
            <person name="Tsuchiya T."/>
            <person name="Wang Z.T."/>
            <person name="Raymond J."/>
            <person name="Mimuro M."/>
            <person name="Blankenship R.E."/>
            <person name="Touchman J.W."/>
        </authorList>
    </citation>
    <scope>NUCLEOTIDE SEQUENCE [LARGE SCALE GENOMIC DNA]</scope>
    <source>
        <strain evidence="4">MBIC 11017</strain>
    </source>
</reference>
<dbReference type="PANTHER" id="PTHR23028">
    <property type="entry name" value="ACETYLTRANSFERASE"/>
    <property type="match status" value="1"/>
</dbReference>
<dbReference type="EMBL" id="CP000828">
    <property type="protein sequence ID" value="ABW27214.1"/>
    <property type="molecule type" value="Genomic_DNA"/>
</dbReference>
<keyword evidence="1" id="KW-0472">Membrane</keyword>
<dbReference type="PANTHER" id="PTHR23028:SF53">
    <property type="entry name" value="ACYL_TRANSF_3 DOMAIN-CONTAINING PROTEIN"/>
    <property type="match status" value="1"/>
</dbReference>
<protein>
    <submittedName>
        <fullName evidence="3">Acyltransferase</fullName>
    </submittedName>
</protein>
<keyword evidence="3" id="KW-0012">Acyltransferase</keyword>
<feature type="transmembrane region" description="Helical" evidence="1">
    <location>
        <begin position="212"/>
        <end position="230"/>
    </location>
</feature>
<sequence length="383" mass="43941">MIEQEAPKPRFSLQSLFFGARTSKSWMASLDGLRGIAVLLVVATHSKRLLGLPWEQMFLGHYFQAAGTIYGRTGVYIFFILSSFLLTSHMMRETIELKSAKTWINYALKRFIRIYPLYLFVLVVYLIFPGFKFELKDLISHVLLQEAFNHFWTIVVEFKYYLFFPFVVGIIVLLFKRDFKASTLFLLSAIIVTEGANVAVDFTSRLSVLPHIPIFLLGSLAAVVNAKLTAVFDPENPKQRRWMSILANTSFVLIVFNFPNLVSRPLWDTVFQANYVRLSANHGFYTYQAILICVLLVTHLHTDGWIKKVLENVALRFVGIVSFGVYLWHIAVLGYLESKLNAPGYIQFASVFVVTILLSAITYLLFEKPFMRIKLRPQMIKSS</sequence>
<dbReference type="GO" id="GO:0000271">
    <property type="term" value="P:polysaccharide biosynthetic process"/>
    <property type="evidence" value="ECO:0007669"/>
    <property type="project" value="TreeGrafter"/>
</dbReference>
<keyword evidence="3" id="KW-0808">Transferase</keyword>
<dbReference type="InterPro" id="IPR002656">
    <property type="entry name" value="Acyl_transf_3_dom"/>
</dbReference>
<feature type="transmembrane region" description="Helical" evidence="1">
    <location>
        <begin position="182"/>
        <end position="200"/>
    </location>
</feature>
<dbReference type="eggNOG" id="COG1835">
    <property type="taxonomic scope" value="Bacteria"/>
</dbReference>
<dbReference type="AlphaFoldDB" id="B0C0V5"/>
<dbReference type="GO" id="GO:0016020">
    <property type="term" value="C:membrane"/>
    <property type="evidence" value="ECO:0007669"/>
    <property type="project" value="TreeGrafter"/>
</dbReference>
<feature type="transmembrane region" description="Helical" evidence="1">
    <location>
        <begin position="69"/>
        <end position="91"/>
    </location>
</feature>
<accession>B0C0V5</accession>
<feature type="domain" description="Acyltransferase 3" evidence="2">
    <location>
        <begin position="28"/>
        <end position="363"/>
    </location>
</feature>
<evidence type="ECO:0000256" key="1">
    <source>
        <dbReference type="SAM" id="Phobius"/>
    </source>
</evidence>
<evidence type="ECO:0000313" key="4">
    <source>
        <dbReference type="Proteomes" id="UP000000268"/>
    </source>
</evidence>
<feature type="transmembrane region" description="Helical" evidence="1">
    <location>
        <begin position="151"/>
        <end position="175"/>
    </location>
</feature>
<dbReference type="Proteomes" id="UP000000268">
    <property type="component" value="Chromosome"/>
</dbReference>
<keyword evidence="1" id="KW-0812">Transmembrane</keyword>
<name>B0C0V5_ACAM1</name>
<proteinExistence type="predicted"/>
<feature type="transmembrane region" description="Helical" evidence="1">
    <location>
        <begin position="345"/>
        <end position="366"/>
    </location>
</feature>
<keyword evidence="1" id="KW-1133">Transmembrane helix</keyword>
<dbReference type="STRING" id="329726.AM1_2202"/>
<feature type="transmembrane region" description="Helical" evidence="1">
    <location>
        <begin position="313"/>
        <end position="333"/>
    </location>
</feature>
<feature type="transmembrane region" description="Helical" evidence="1">
    <location>
        <begin position="112"/>
        <end position="131"/>
    </location>
</feature>
<evidence type="ECO:0000313" key="3">
    <source>
        <dbReference type="EMBL" id="ABW27214.1"/>
    </source>
</evidence>